<evidence type="ECO:0000256" key="2">
    <source>
        <dbReference type="RuleBase" id="RU003875"/>
    </source>
</evidence>
<dbReference type="AlphaFoldDB" id="A0A3S9PWZ0"/>
<dbReference type="RefSeq" id="WP_126703618.1">
    <property type="nucleotide sequence ID" value="NZ_CP034593.1"/>
</dbReference>
<feature type="domain" description="Ferritin/DPS" evidence="3">
    <location>
        <begin position="8"/>
        <end position="142"/>
    </location>
</feature>
<accession>A0A3S9PWZ0</accession>
<dbReference type="InterPro" id="IPR012347">
    <property type="entry name" value="Ferritin-like"/>
</dbReference>
<dbReference type="PANTHER" id="PTHR42932:SF2">
    <property type="entry name" value="DNA PROTECTION DURING STARVATION PROTEIN 1"/>
    <property type="match status" value="1"/>
</dbReference>
<dbReference type="PROSITE" id="PS00818">
    <property type="entry name" value="DPS_1"/>
    <property type="match status" value="1"/>
</dbReference>
<dbReference type="InterPro" id="IPR023188">
    <property type="entry name" value="DPS_DNA-bd_CS"/>
</dbReference>
<evidence type="ECO:0000256" key="1">
    <source>
        <dbReference type="ARBA" id="ARBA00009497"/>
    </source>
</evidence>
<evidence type="ECO:0000313" key="5">
    <source>
        <dbReference type="Proteomes" id="UP000280344"/>
    </source>
</evidence>
<reference evidence="4 5" key="1">
    <citation type="submission" date="2018-12" db="EMBL/GenBank/DDBJ databases">
        <title>Complete genome sequence of Flaviflexus sp. H23T48.</title>
        <authorList>
            <person name="Bae J.-W."/>
            <person name="Lee J.-Y."/>
        </authorList>
    </citation>
    <scope>NUCLEOTIDE SEQUENCE [LARGE SCALE GENOMIC DNA]</scope>
    <source>
        <strain evidence="4 5">H23T48</strain>
    </source>
</reference>
<protein>
    <submittedName>
        <fullName evidence="4">DNA starvation/stationary phase protection protein</fullName>
    </submittedName>
</protein>
<evidence type="ECO:0000313" key="4">
    <source>
        <dbReference type="EMBL" id="AZQ76812.1"/>
    </source>
</evidence>
<gene>
    <name evidence="4" type="ORF">EJ997_05105</name>
</gene>
<dbReference type="KEGG" id="flh:EJ997_05105"/>
<organism evidence="4 5">
    <name type="scientific">Flaviflexus ciconiae</name>
    <dbReference type="NCBI Taxonomy" id="2496867"/>
    <lineage>
        <taxon>Bacteria</taxon>
        <taxon>Bacillati</taxon>
        <taxon>Actinomycetota</taxon>
        <taxon>Actinomycetes</taxon>
        <taxon>Actinomycetales</taxon>
        <taxon>Actinomycetaceae</taxon>
        <taxon>Flaviflexus</taxon>
    </lineage>
</organism>
<dbReference type="Proteomes" id="UP000280344">
    <property type="component" value="Chromosome"/>
</dbReference>
<dbReference type="EMBL" id="CP034593">
    <property type="protein sequence ID" value="AZQ76812.1"/>
    <property type="molecule type" value="Genomic_DNA"/>
</dbReference>
<dbReference type="CDD" id="cd01043">
    <property type="entry name" value="DPS"/>
    <property type="match status" value="1"/>
</dbReference>
<dbReference type="OrthoDB" id="9797687at2"/>
<evidence type="ECO:0000259" key="3">
    <source>
        <dbReference type="Pfam" id="PF00210"/>
    </source>
</evidence>
<keyword evidence="5" id="KW-1185">Reference proteome</keyword>
<dbReference type="SUPFAM" id="SSF47240">
    <property type="entry name" value="Ferritin-like"/>
    <property type="match status" value="1"/>
</dbReference>
<dbReference type="PIRSF" id="PIRSF005900">
    <property type="entry name" value="Dps"/>
    <property type="match status" value="1"/>
</dbReference>
<name>A0A3S9PWZ0_9ACTO</name>
<dbReference type="PANTHER" id="PTHR42932">
    <property type="entry name" value="GENERAL STRESS PROTEIN 20U"/>
    <property type="match status" value="1"/>
</dbReference>
<dbReference type="InterPro" id="IPR002177">
    <property type="entry name" value="DPS_DNA-bd"/>
</dbReference>
<sequence length="147" mass="15809">MSSTVATALQSVLVDLIDISLQGKQAHWNIQGARFRSLHLQLDEIVDLARTSSDDVAERLAAIGSSPDGRAVTVSTDSSIGDISSSWIKVSDAYETIESKLQTASDNIKKHLETVDEADPLSGDLLIGIATELEKQAWMLRSATVAE</sequence>
<dbReference type="PRINTS" id="PR01346">
    <property type="entry name" value="HELNAPAPROT"/>
</dbReference>
<dbReference type="GO" id="GO:0016722">
    <property type="term" value="F:oxidoreductase activity, acting on metal ions"/>
    <property type="evidence" value="ECO:0007669"/>
    <property type="project" value="InterPro"/>
</dbReference>
<dbReference type="InterPro" id="IPR008331">
    <property type="entry name" value="Ferritin_DPS_dom"/>
</dbReference>
<dbReference type="InterPro" id="IPR009078">
    <property type="entry name" value="Ferritin-like_SF"/>
</dbReference>
<dbReference type="GO" id="GO:0008199">
    <property type="term" value="F:ferric iron binding"/>
    <property type="evidence" value="ECO:0007669"/>
    <property type="project" value="InterPro"/>
</dbReference>
<dbReference type="Gene3D" id="1.20.1260.10">
    <property type="match status" value="1"/>
</dbReference>
<comment type="similarity">
    <text evidence="1 2">Belongs to the Dps family.</text>
</comment>
<dbReference type="Pfam" id="PF00210">
    <property type="entry name" value="Ferritin"/>
    <property type="match status" value="1"/>
</dbReference>
<proteinExistence type="inferred from homology"/>